<organism evidence="3 4">
    <name type="scientific">Colletotrichum chrysophilum</name>
    <dbReference type="NCBI Taxonomy" id="1836956"/>
    <lineage>
        <taxon>Eukaryota</taxon>
        <taxon>Fungi</taxon>
        <taxon>Dikarya</taxon>
        <taxon>Ascomycota</taxon>
        <taxon>Pezizomycotina</taxon>
        <taxon>Sordariomycetes</taxon>
        <taxon>Hypocreomycetidae</taxon>
        <taxon>Glomerellales</taxon>
        <taxon>Glomerellaceae</taxon>
        <taxon>Colletotrichum</taxon>
        <taxon>Colletotrichum gloeosporioides species complex</taxon>
    </lineage>
</organism>
<proteinExistence type="predicted"/>
<sequence>MGRRGSHSPGLEQLGAQQDEGFHKIRMTCQLAASKCILYAWIDTCCIDKSNSTELSEAINSMYRWYETAHVCFAYLSDFRLPASNVPQDAMLLGTYLRECRWFYRGWTLQELIAPSSILFYQKDWEFVGSKKDWNDALTRVTRISPKAIYDYYPGEYSIAERMSWASNRETTREEDKAYCLLGIFNVNMPMLYGEGAKAFRRLQEVIIQTGYDVSIFSWTRYYYNPEENKQPVPAFGAFADAPGNFHSIPESLIVHDGNEVSVTNAGVKLTLELFVLPGSTDDESSDYVLPLCIGGVVFTVKDEFGFEKLPALGVKLRMISPGRFVRPTFQNLVKLPGDGEADVVRRVRYPDAYILIDPTYKTVCNLKNNVKHKTSFSLPSGCTVVKAWPSGSWNYTQNEFMTVAGESIFGSILLQVQSPTLADDGLAGQCWTGEFMFLFSELPDKLLPNTQYTIVGYREHQLVLDTINLSLAAGDMDTVEMRRTLRNFAIPTQRTAAVPVEEKQKYIYTSVDIHFENRYTFESWSVAFENEQELWSTKIW</sequence>
<dbReference type="EMBL" id="JAQOWY010000240">
    <property type="protein sequence ID" value="KAK1846324.1"/>
    <property type="molecule type" value="Genomic_DNA"/>
</dbReference>
<dbReference type="PANTHER" id="PTHR10622">
    <property type="entry name" value="HET DOMAIN-CONTAINING PROTEIN"/>
    <property type="match status" value="1"/>
</dbReference>
<dbReference type="InterPro" id="IPR058525">
    <property type="entry name" value="DUF8212"/>
</dbReference>
<dbReference type="Proteomes" id="UP001243330">
    <property type="component" value="Unassembled WGS sequence"/>
</dbReference>
<reference evidence="3" key="1">
    <citation type="submission" date="2023-01" db="EMBL/GenBank/DDBJ databases">
        <title>Colletotrichum chrysophilum M932 genome sequence.</title>
        <authorList>
            <person name="Baroncelli R."/>
        </authorList>
    </citation>
    <scope>NUCLEOTIDE SEQUENCE</scope>
    <source>
        <strain evidence="3">M932</strain>
    </source>
</reference>
<comment type="caution">
    <text evidence="3">The sequence shown here is derived from an EMBL/GenBank/DDBJ whole genome shotgun (WGS) entry which is preliminary data.</text>
</comment>
<evidence type="ECO:0000259" key="2">
    <source>
        <dbReference type="Pfam" id="PF26640"/>
    </source>
</evidence>
<dbReference type="PANTHER" id="PTHR10622:SF12">
    <property type="entry name" value="HET DOMAIN-CONTAINING PROTEIN"/>
    <property type="match status" value="1"/>
</dbReference>
<dbReference type="AlphaFoldDB" id="A0AAD9AEK8"/>
<feature type="domain" description="DUF8212" evidence="2">
    <location>
        <begin position="198"/>
        <end position="232"/>
    </location>
</feature>
<dbReference type="Pfam" id="PF06985">
    <property type="entry name" value="HET"/>
    <property type="match status" value="1"/>
</dbReference>
<evidence type="ECO:0000259" key="1">
    <source>
        <dbReference type="Pfam" id="PF06985"/>
    </source>
</evidence>
<dbReference type="InterPro" id="IPR010730">
    <property type="entry name" value="HET"/>
</dbReference>
<keyword evidence="4" id="KW-1185">Reference proteome</keyword>
<evidence type="ECO:0000313" key="3">
    <source>
        <dbReference type="EMBL" id="KAK1846324.1"/>
    </source>
</evidence>
<evidence type="ECO:0000313" key="4">
    <source>
        <dbReference type="Proteomes" id="UP001243330"/>
    </source>
</evidence>
<protein>
    <submittedName>
        <fullName evidence="3">Het domain-containing protein</fullName>
    </submittedName>
</protein>
<name>A0AAD9AEK8_9PEZI</name>
<gene>
    <name evidence="3" type="ORF">CCHR01_11052</name>
</gene>
<dbReference type="Pfam" id="PF26640">
    <property type="entry name" value="DUF8212"/>
    <property type="match status" value="1"/>
</dbReference>
<accession>A0AAD9AEK8</accession>
<feature type="domain" description="Heterokaryon incompatibility" evidence="1">
    <location>
        <begin position="30"/>
        <end position="78"/>
    </location>
</feature>